<feature type="transmembrane region" description="Helical" evidence="6">
    <location>
        <begin position="313"/>
        <end position="337"/>
    </location>
</feature>
<reference evidence="7 8" key="1">
    <citation type="submission" date="2018-06" db="EMBL/GenBank/DDBJ databases">
        <title>Novel Chryseobacterium species.</title>
        <authorList>
            <person name="Newman J."/>
            <person name="Hugo C."/>
            <person name="Oosthuizen L."/>
            <person name="Charimba G."/>
        </authorList>
    </citation>
    <scope>NUCLEOTIDE SEQUENCE [LARGE SCALE GENOMIC DNA]</scope>
    <source>
        <strain evidence="7 8">7_F195</strain>
    </source>
</reference>
<keyword evidence="2" id="KW-1003">Cell membrane</keyword>
<keyword evidence="4 6" id="KW-1133">Transmembrane helix</keyword>
<dbReference type="CDD" id="cd12082">
    <property type="entry name" value="MATE_like"/>
    <property type="match status" value="1"/>
</dbReference>
<dbReference type="PANTHER" id="PTHR30250:SF26">
    <property type="entry name" value="PSMA PROTEIN"/>
    <property type="match status" value="1"/>
</dbReference>
<feature type="transmembrane region" description="Helical" evidence="6">
    <location>
        <begin position="378"/>
        <end position="397"/>
    </location>
</feature>
<dbReference type="EMBL" id="QNVV01000002">
    <property type="protein sequence ID" value="REC49611.1"/>
    <property type="molecule type" value="Genomic_DNA"/>
</dbReference>
<keyword evidence="8" id="KW-1185">Reference proteome</keyword>
<evidence type="ECO:0000256" key="5">
    <source>
        <dbReference type="ARBA" id="ARBA00023136"/>
    </source>
</evidence>
<gene>
    <name evidence="7" type="ORF">DRF67_03855</name>
</gene>
<protein>
    <submittedName>
        <fullName evidence="7">Polysaccharide biosynthesis protein</fullName>
    </submittedName>
</protein>
<dbReference type="InterPro" id="IPR002797">
    <property type="entry name" value="Polysacc_synth"/>
</dbReference>
<feature type="transmembrane region" description="Helical" evidence="6">
    <location>
        <begin position="343"/>
        <end position="366"/>
    </location>
</feature>
<evidence type="ECO:0000256" key="4">
    <source>
        <dbReference type="ARBA" id="ARBA00022989"/>
    </source>
</evidence>
<evidence type="ECO:0000256" key="3">
    <source>
        <dbReference type="ARBA" id="ARBA00022692"/>
    </source>
</evidence>
<evidence type="ECO:0000313" key="7">
    <source>
        <dbReference type="EMBL" id="REC49611.1"/>
    </source>
</evidence>
<dbReference type="Proteomes" id="UP000256257">
    <property type="component" value="Unassembled WGS sequence"/>
</dbReference>
<dbReference type="PANTHER" id="PTHR30250">
    <property type="entry name" value="PST FAMILY PREDICTED COLANIC ACID TRANSPORTER"/>
    <property type="match status" value="1"/>
</dbReference>
<accession>A0A3D9B7D6</accession>
<keyword evidence="3 6" id="KW-0812">Transmembrane</keyword>
<comment type="subcellular location">
    <subcellularLocation>
        <location evidence="1">Cell membrane</location>
        <topology evidence="1">Multi-pass membrane protein</topology>
    </subcellularLocation>
</comment>
<dbReference type="OrthoDB" id="5365632at2"/>
<feature type="transmembrane region" description="Helical" evidence="6">
    <location>
        <begin position="12"/>
        <end position="29"/>
    </location>
</feature>
<dbReference type="InterPro" id="IPR050833">
    <property type="entry name" value="Poly_Biosynth_Transport"/>
</dbReference>
<comment type="caution">
    <text evidence="7">The sequence shown here is derived from an EMBL/GenBank/DDBJ whole genome shotgun (WGS) entry which is preliminary data.</text>
</comment>
<feature type="transmembrane region" description="Helical" evidence="6">
    <location>
        <begin position="123"/>
        <end position="145"/>
    </location>
</feature>
<evidence type="ECO:0000313" key="8">
    <source>
        <dbReference type="Proteomes" id="UP000256257"/>
    </source>
</evidence>
<feature type="transmembrane region" description="Helical" evidence="6">
    <location>
        <begin position="436"/>
        <end position="456"/>
    </location>
</feature>
<evidence type="ECO:0000256" key="2">
    <source>
        <dbReference type="ARBA" id="ARBA00022475"/>
    </source>
</evidence>
<feature type="transmembrane region" description="Helical" evidence="6">
    <location>
        <begin position="403"/>
        <end position="424"/>
    </location>
</feature>
<feature type="transmembrane region" description="Helical" evidence="6">
    <location>
        <begin position="81"/>
        <end position="103"/>
    </location>
</feature>
<proteinExistence type="predicted"/>
<dbReference type="Pfam" id="PF01943">
    <property type="entry name" value="Polysacc_synt"/>
    <property type="match status" value="1"/>
</dbReference>
<evidence type="ECO:0000256" key="6">
    <source>
        <dbReference type="SAM" id="Phobius"/>
    </source>
</evidence>
<dbReference type="AlphaFoldDB" id="A0A3D9B7D6"/>
<keyword evidence="5 6" id="KW-0472">Membrane</keyword>
<feature type="transmembrane region" description="Helical" evidence="6">
    <location>
        <begin position="157"/>
        <end position="179"/>
    </location>
</feature>
<dbReference type="GO" id="GO:0005886">
    <property type="term" value="C:plasma membrane"/>
    <property type="evidence" value="ECO:0007669"/>
    <property type="project" value="UniProtKB-SubCell"/>
</dbReference>
<evidence type="ECO:0000256" key="1">
    <source>
        <dbReference type="ARBA" id="ARBA00004651"/>
    </source>
</evidence>
<name>A0A3D9B7D6_9FLAO</name>
<feature type="transmembrane region" description="Helical" evidence="6">
    <location>
        <begin position="185"/>
        <end position="205"/>
    </location>
</feature>
<organism evidence="7 8">
    <name type="scientific">Chryseobacterium pennipullorum</name>
    <dbReference type="NCBI Taxonomy" id="2258963"/>
    <lineage>
        <taxon>Bacteria</taxon>
        <taxon>Pseudomonadati</taxon>
        <taxon>Bacteroidota</taxon>
        <taxon>Flavobacteriia</taxon>
        <taxon>Flavobacteriales</taxon>
        <taxon>Weeksellaceae</taxon>
        <taxon>Chryseobacterium group</taxon>
        <taxon>Chryseobacterium</taxon>
    </lineage>
</organism>
<feature type="transmembrane region" description="Helical" evidence="6">
    <location>
        <begin position="41"/>
        <end position="60"/>
    </location>
</feature>
<sequence length="512" mass="58983">MSDSKRIAKNTFFLYIRMIINMLISLYTSRVILNTLGVTDYGIYNLVGGVVVLFSFLNNAMTNATQRFLNYEIPSKIKERINRVFCMSINIHFVISIIVVILSETVGLWFLNYKLNIPDDRMYAANIVYQMSILTTLINIMRIPYNAMIITNEKMSFYAFLGIFETCMKLIIVFLLLFFKKYDLLILYGILLMLVNLLINIIYFVYCSKNFHEQTQLRYVKDKKLFKELISFSGWNLFGQVAVLSSTQGINMILNIFIGVTINAAMGIANQVNAAIYNFISNMQVAFTPQIVQSYAGGRHQQHKNLVLNSSKYSLYLFLILAIPFLIQTEFILHLWLGKNLPPYVISFTQVIILNSIVSAMVGSFWMSVNAIGNIRNYQIVISCILILSLPASYIILKNGLPPTYVLIANLCLNIITFLYRFWYINQKLVFKRSEILTYLKGIVFVLIYIIVLIYLFKNNSENNYFNIFFQIGVAELILIAIAIFTGVSKEEFLMIKGFVNNKLMKNFKGNK</sequence>
<feature type="transmembrane region" description="Helical" evidence="6">
    <location>
        <begin position="468"/>
        <end position="488"/>
    </location>
</feature>
<dbReference type="RefSeq" id="WP_115926821.1">
    <property type="nucleotide sequence ID" value="NZ_QNVV01000002.1"/>
</dbReference>